<organism evidence="1 2">
    <name type="scientific">Pisolithus tinctorius Marx 270</name>
    <dbReference type="NCBI Taxonomy" id="870435"/>
    <lineage>
        <taxon>Eukaryota</taxon>
        <taxon>Fungi</taxon>
        <taxon>Dikarya</taxon>
        <taxon>Basidiomycota</taxon>
        <taxon>Agaricomycotina</taxon>
        <taxon>Agaricomycetes</taxon>
        <taxon>Agaricomycetidae</taxon>
        <taxon>Boletales</taxon>
        <taxon>Sclerodermatineae</taxon>
        <taxon>Pisolithaceae</taxon>
        <taxon>Pisolithus</taxon>
    </lineage>
</organism>
<sequence>MTSQLYADSERYWHALLSDFSSVLLTERVHAPSASASICITKSNSDFKHLALERMKHEDIRLTLLYAWAVVLSRHAGTEDVLVAEALPGIGLVPRRVQFASTPSPREQLSMQLAQDTIHASAAWVVAKSMMKEGMHSVVEILEEPALSLFSLDPGSHFRSYGMPLYLTLSYTPSRSFTFTLRFDPGVFDVQDMQYMLNHLVLAFEQLVVNPSLPV</sequence>
<keyword evidence="2" id="KW-1185">Reference proteome</keyword>
<dbReference type="AlphaFoldDB" id="A0A0C3P828"/>
<proteinExistence type="predicted"/>
<dbReference type="EMBL" id="KN831975">
    <property type="protein sequence ID" value="KIO03629.1"/>
    <property type="molecule type" value="Genomic_DNA"/>
</dbReference>
<accession>A0A0C3P828</accession>
<dbReference type="Proteomes" id="UP000054217">
    <property type="component" value="Unassembled WGS sequence"/>
</dbReference>
<evidence type="ECO:0000313" key="2">
    <source>
        <dbReference type="Proteomes" id="UP000054217"/>
    </source>
</evidence>
<dbReference type="STRING" id="870435.A0A0C3P828"/>
<dbReference type="HOGENOM" id="CLU_1283723_0_0_1"/>
<dbReference type="OrthoDB" id="10579998at2759"/>
<gene>
    <name evidence="1" type="ORF">M404DRAFT_612030</name>
</gene>
<evidence type="ECO:0000313" key="1">
    <source>
        <dbReference type="EMBL" id="KIO03629.1"/>
    </source>
</evidence>
<dbReference type="InParanoid" id="A0A0C3P828"/>
<evidence type="ECO:0008006" key="3">
    <source>
        <dbReference type="Google" id="ProtNLM"/>
    </source>
</evidence>
<protein>
    <recommendedName>
        <fullName evidence="3">Condensation domain-containing protein</fullName>
    </recommendedName>
</protein>
<dbReference type="SUPFAM" id="SSF52777">
    <property type="entry name" value="CoA-dependent acyltransferases"/>
    <property type="match status" value="1"/>
</dbReference>
<reference evidence="2" key="2">
    <citation type="submission" date="2015-01" db="EMBL/GenBank/DDBJ databases">
        <title>Evolutionary Origins and Diversification of the Mycorrhizal Mutualists.</title>
        <authorList>
            <consortium name="DOE Joint Genome Institute"/>
            <consortium name="Mycorrhizal Genomics Consortium"/>
            <person name="Kohler A."/>
            <person name="Kuo A."/>
            <person name="Nagy L.G."/>
            <person name="Floudas D."/>
            <person name="Copeland A."/>
            <person name="Barry K.W."/>
            <person name="Cichocki N."/>
            <person name="Veneault-Fourrey C."/>
            <person name="LaButti K."/>
            <person name="Lindquist E.A."/>
            <person name="Lipzen A."/>
            <person name="Lundell T."/>
            <person name="Morin E."/>
            <person name="Murat C."/>
            <person name="Riley R."/>
            <person name="Ohm R."/>
            <person name="Sun H."/>
            <person name="Tunlid A."/>
            <person name="Henrissat B."/>
            <person name="Grigoriev I.V."/>
            <person name="Hibbett D.S."/>
            <person name="Martin F."/>
        </authorList>
    </citation>
    <scope>NUCLEOTIDE SEQUENCE [LARGE SCALE GENOMIC DNA]</scope>
    <source>
        <strain evidence="2">Marx 270</strain>
    </source>
</reference>
<name>A0A0C3P828_PISTI</name>
<reference evidence="1 2" key="1">
    <citation type="submission" date="2014-04" db="EMBL/GenBank/DDBJ databases">
        <authorList>
            <consortium name="DOE Joint Genome Institute"/>
            <person name="Kuo A."/>
            <person name="Kohler A."/>
            <person name="Costa M.D."/>
            <person name="Nagy L.G."/>
            <person name="Floudas D."/>
            <person name="Copeland A."/>
            <person name="Barry K.W."/>
            <person name="Cichocki N."/>
            <person name="Veneault-Fourrey C."/>
            <person name="LaButti K."/>
            <person name="Lindquist E.A."/>
            <person name="Lipzen A."/>
            <person name="Lundell T."/>
            <person name="Morin E."/>
            <person name="Murat C."/>
            <person name="Sun H."/>
            <person name="Tunlid A."/>
            <person name="Henrissat B."/>
            <person name="Grigoriev I.V."/>
            <person name="Hibbett D.S."/>
            <person name="Martin F."/>
            <person name="Nordberg H.P."/>
            <person name="Cantor M.N."/>
            <person name="Hua S.X."/>
        </authorList>
    </citation>
    <scope>NUCLEOTIDE SEQUENCE [LARGE SCALE GENOMIC DNA]</scope>
    <source>
        <strain evidence="1 2">Marx 270</strain>
    </source>
</reference>
<dbReference type="Gene3D" id="3.30.559.30">
    <property type="entry name" value="Nonribosomal peptide synthetase, condensation domain"/>
    <property type="match status" value="1"/>
</dbReference>